<dbReference type="PANTHER" id="PTHR13278">
    <property type="entry name" value="ZINC FINGER PROTEIN 830"/>
    <property type="match status" value="1"/>
</dbReference>
<gene>
    <name evidence="7" type="ORF">GMDG_02422</name>
</gene>
<keyword evidence="8" id="KW-1185">Reference proteome</keyword>
<organism evidence="7 8">
    <name type="scientific">Pseudogymnoascus destructans (strain ATCC MYA-4855 / 20631-21)</name>
    <name type="common">Bat white-nose syndrome fungus</name>
    <name type="synonym">Geomyces destructans</name>
    <dbReference type="NCBI Taxonomy" id="658429"/>
    <lineage>
        <taxon>Eukaryota</taxon>
        <taxon>Fungi</taxon>
        <taxon>Dikarya</taxon>
        <taxon>Ascomycota</taxon>
        <taxon>Pezizomycotina</taxon>
        <taxon>Leotiomycetes</taxon>
        <taxon>Thelebolales</taxon>
        <taxon>Thelebolaceae</taxon>
        <taxon>Pseudogymnoascus</taxon>
    </lineage>
</organism>
<dbReference type="InterPro" id="IPR040050">
    <property type="entry name" value="ZNF830-like"/>
</dbReference>
<dbReference type="AlphaFoldDB" id="L8G1Q3"/>
<feature type="region of interest" description="Disordered" evidence="6">
    <location>
        <begin position="221"/>
        <end position="325"/>
    </location>
</feature>
<sequence length="325" mass="36169">MADVRTLLRNERNARRISYRHAKYSETGKLQCVVCHIELKNESLWNDHLRSENHLIHLNRNGHESGFPAGSPEPGPAQTKNGDEEKPQAATSAEKEPPAKQTKKRKASDDEEEEEQADTSRKRSKNAPLLGFLPQGFFDDATKAESEDAPSNNSNGQEFRLPSRPATPLKAPDAAPEAAKLPTVDEDEWAAFEADIAAAEVTAETTDNAVISAVPMTTEEVAAKSREEEMSARKEKAEADLEGDREDAVRKLEDEFEQMNELEERVRRLKEKREALRVKEPTRVAPEPAGGGKTEAPNSTPEEEDEDDDDDGEDDDNWAGFRLRG</sequence>
<proteinExistence type="predicted"/>
<comment type="subcellular location">
    <subcellularLocation>
        <location evidence="1">Nucleus</location>
    </subcellularLocation>
</comment>
<dbReference type="OrthoDB" id="77607at2759"/>
<feature type="compositionally biased region" description="Basic and acidic residues" evidence="6">
    <location>
        <begin position="221"/>
        <end position="239"/>
    </location>
</feature>
<reference evidence="8" key="1">
    <citation type="submission" date="2010-09" db="EMBL/GenBank/DDBJ databases">
        <title>The genome sequence of Geomyces destructans 20631-21.</title>
        <authorList>
            <consortium name="The Broad Institute Genome Sequencing Platform"/>
            <person name="Cuomo C.A."/>
            <person name="Blehert D.S."/>
            <person name="Lorch J.M."/>
            <person name="Young S.K."/>
            <person name="Zeng Q."/>
            <person name="Gargeya S."/>
            <person name="Fitzgerald M."/>
            <person name="Haas B."/>
            <person name="Abouelleil A."/>
            <person name="Alvarado L."/>
            <person name="Arachchi H.M."/>
            <person name="Berlin A."/>
            <person name="Brown A."/>
            <person name="Chapman S.B."/>
            <person name="Chen Z."/>
            <person name="Dunbar C."/>
            <person name="Freedman E."/>
            <person name="Gearin G."/>
            <person name="Gellesch M."/>
            <person name="Goldberg J."/>
            <person name="Griggs A."/>
            <person name="Gujja S."/>
            <person name="Heiman D."/>
            <person name="Howarth C."/>
            <person name="Larson L."/>
            <person name="Lui A."/>
            <person name="MacDonald P.J.P."/>
            <person name="Montmayeur A."/>
            <person name="Murphy C."/>
            <person name="Neiman D."/>
            <person name="Pearson M."/>
            <person name="Priest M."/>
            <person name="Roberts A."/>
            <person name="Saif S."/>
            <person name="Shea T."/>
            <person name="Shenoy N."/>
            <person name="Sisk P."/>
            <person name="Stolte C."/>
            <person name="Sykes S."/>
            <person name="Wortman J."/>
            <person name="Nusbaum C."/>
            <person name="Birren B."/>
        </authorList>
    </citation>
    <scope>NUCLEOTIDE SEQUENCE [LARGE SCALE GENOMIC DNA]</scope>
    <source>
        <strain evidence="8">ATCC MYA-4855 / 20631-21</strain>
    </source>
</reference>
<dbReference type="GO" id="GO:0005681">
    <property type="term" value="C:spliceosomal complex"/>
    <property type="evidence" value="ECO:0007669"/>
    <property type="project" value="InterPro"/>
</dbReference>
<feature type="region of interest" description="Disordered" evidence="6">
    <location>
        <begin position="60"/>
        <end position="182"/>
    </location>
</feature>
<dbReference type="GO" id="GO:0044773">
    <property type="term" value="P:mitotic DNA damage checkpoint signaling"/>
    <property type="evidence" value="ECO:0007669"/>
    <property type="project" value="TreeGrafter"/>
</dbReference>
<evidence type="ECO:0000256" key="1">
    <source>
        <dbReference type="ARBA" id="ARBA00004123"/>
    </source>
</evidence>
<dbReference type="GO" id="GO:0033314">
    <property type="term" value="P:mitotic DNA replication checkpoint signaling"/>
    <property type="evidence" value="ECO:0007669"/>
    <property type="project" value="TreeGrafter"/>
</dbReference>
<evidence type="ECO:0000313" key="8">
    <source>
        <dbReference type="Proteomes" id="UP000011064"/>
    </source>
</evidence>
<dbReference type="Proteomes" id="UP000011064">
    <property type="component" value="Unassembled WGS sequence"/>
</dbReference>
<evidence type="ECO:0000256" key="3">
    <source>
        <dbReference type="ARBA" id="ARBA00022771"/>
    </source>
</evidence>
<feature type="compositionally biased region" description="Acidic residues" evidence="6">
    <location>
        <begin position="301"/>
        <end position="317"/>
    </location>
</feature>
<evidence type="ECO:0000256" key="6">
    <source>
        <dbReference type="SAM" id="MobiDB-lite"/>
    </source>
</evidence>
<keyword evidence="5" id="KW-0539">Nucleus</keyword>
<dbReference type="GO" id="GO:0033260">
    <property type="term" value="P:nuclear DNA replication"/>
    <property type="evidence" value="ECO:0007669"/>
    <property type="project" value="TreeGrafter"/>
</dbReference>
<feature type="compositionally biased region" description="Basic and acidic residues" evidence="6">
    <location>
        <begin position="81"/>
        <end position="98"/>
    </location>
</feature>
<accession>L8G1Q3</accession>
<dbReference type="InParanoid" id="L8G1Q3"/>
<protein>
    <recommendedName>
        <fullName evidence="9">Coiled-coil domain-containing protein 16</fullName>
    </recommendedName>
</protein>
<evidence type="ECO:0000256" key="4">
    <source>
        <dbReference type="ARBA" id="ARBA00022833"/>
    </source>
</evidence>
<evidence type="ECO:0008006" key="9">
    <source>
        <dbReference type="Google" id="ProtNLM"/>
    </source>
</evidence>
<evidence type="ECO:0000256" key="5">
    <source>
        <dbReference type="ARBA" id="ARBA00023242"/>
    </source>
</evidence>
<dbReference type="HOGENOM" id="CLU_041821_0_1_1"/>
<keyword evidence="4" id="KW-0862">Zinc</keyword>
<feature type="compositionally biased region" description="Basic and acidic residues" evidence="6">
    <location>
        <begin position="262"/>
        <end position="282"/>
    </location>
</feature>
<dbReference type="PANTHER" id="PTHR13278:SF0">
    <property type="entry name" value="ZINC FINGER PROTEIN 830"/>
    <property type="match status" value="1"/>
</dbReference>
<dbReference type="GO" id="GO:0003676">
    <property type="term" value="F:nucleic acid binding"/>
    <property type="evidence" value="ECO:0007669"/>
    <property type="project" value="InterPro"/>
</dbReference>
<evidence type="ECO:0000256" key="2">
    <source>
        <dbReference type="ARBA" id="ARBA00022723"/>
    </source>
</evidence>
<dbReference type="EMBL" id="GL573202">
    <property type="protein sequence ID" value="ELR07195.1"/>
    <property type="molecule type" value="Genomic_DNA"/>
</dbReference>
<keyword evidence="3" id="KW-0863">Zinc-finger</keyword>
<name>L8G1Q3_PSED2</name>
<dbReference type="GO" id="GO:0008270">
    <property type="term" value="F:zinc ion binding"/>
    <property type="evidence" value="ECO:0007669"/>
    <property type="project" value="UniProtKB-KW"/>
</dbReference>
<keyword evidence="2" id="KW-0479">Metal-binding</keyword>
<evidence type="ECO:0000313" key="7">
    <source>
        <dbReference type="EMBL" id="ELR07195.1"/>
    </source>
</evidence>
<dbReference type="VEuPathDB" id="FungiDB:GMDG_02422"/>